<dbReference type="Pfam" id="PF12710">
    <property type="entry name" value="HAD"/>
    <property type="match status" value="1"/>
</dbReference>
<dbReference type="AlphaFoldDB" id="A0A432YPE0"/>
<keyword evidence="1" id="KW-0378">Hydrolase</keyword>
<dbReference type="Gene3D" id="1.20.1440.100">
    <property type="entry name" value="SG protein - dephosphorylation function"/>
    <property type="match status" value="1"/>
</dbReference>
<dbReference type="PANTHER" id="PTHR43344">
    <property type="entry name" value="PHOSPHOSERINE PHOSPHATASE"/>
    <property type="match status" value="1"/>
</dbReference>
<dbReference type="Gene3D" id="3.40.50.1000">
    <property type="entry name" value="HAD superfamily/HAD-like"/>
    <property type="match status" value="1"/>
</dbReference>
<dbReference type="RefSeq" id="WP_126752674.1">
    <property type="nucleotide sequence ID" value="NZ_JBHUMT010000004.1"/>
</dbReference>
<dbReference type="EMBL" id="PIQA01000011">
    <property type="protein sequence ID" value="RUO62813.1"/>
    <property type="molecule type" value="Genomic_DNA"/>
</dbReference>
<dbReference type="InterPro" id="IPR023214">
    <property type="entry name" value="HAD_sf"/>
</dbReference>
<dbReference type="GO" id="GO:0006564">
    <property type="term" value="P:L-serine biosynthetic process"/>
    <property type="evidence" value="ECO:0007669"/>
    <property type="project" value="TreeGrafter"/>
</dbReference>
<dbReference type="NCBIfam" id="TIGR01488">
    <property type="entry name" value="HAD-SF-IB"/>
    <property type="match status" value="1"/>
</dbReference>
<dbReference type="Proteomes" id="UP000288361">
    <property type="component" value="Unassembled WGS sequence"/>
</dbReference>
<dbReference type="GO" id="GO:0005737">
    <property type="term" value="C:cytoplasm"/>
    <property type="evidence" value="ECO:0007669"/>
    <property type="project" value="TreeGrafter"/>
</dbReference>
<reference evidence="1 2" key="1">
    <citation type="journal article" date="2011" name="Front. Microbiol.">
        <title>Genomic signatures of strain selection and enhancement in Bacillus atrophaeus var. globigii, a historical biowarfare simulant.</title>
        <authorList>
            <person name="Gibbons H.S."/>
            <person name="Broomall S.M."/>
            <person name="McNew L.A."/>
            <person name="Daligault H."/>
            <person name="Chapman C."/>
            <person name="Bruce D."/>
            <person name="Karavis M."/>
            <person name="Krepps M."/>
            <person name="McGregor P.A."/>
            <person name="Hong C."/>
            <person name="Park K.H."/>
            <person name="Akmal A."/>
            <person name="Feldman A."/>
            <person name="Lin J.S."/>
            <person name="Chang W.E."/>
            <person name="Higgs B.W."/>
            <person name="Demirev P."/>
            <person name="Lindquist J."/>
            <person name="Liem A."/>
            <person name="Fochler E."/>
            <person name="Read T.D."/>
            <person name="Tapia R."/>
            <person name="Johnson S."/>
            <person name="Bishop-Lilly K.A."/>
            <person name="Detter C."/>
            <person name="Han C."/>
            <person name="Sozhamannan S."/>
            <person name="Rosenzweig C.N."/>
            <person name="Skowronski E.W."/>
        </authorList>
    </citation>
    <scope>NUCLEOTIDE SEQUENCE [LARGE SCALE GENOMIC DNA]</scope>
    <source>
        <strain evidence="1 2">TPS4-2</strain>
    </source>
</reference>
<comment type="caution">
    <text evidence="1">The sequence shown here is derived from an EMBL/GenBank/DDBJ whole genome shotgun (WGS) entry which is preliminary data.</text>
</comment>
<evidence type="ECO:0000313" key="1">
    <source>
        <dbReference type="EMBL" id="RUO62813.1"/>
    </source>
</evidence>
<dbReference type="SUPFAM" id="SSF56784">
    <property type="entry name" value="HAD-like"/>
    <property type="match status" value="1"/>
</dbReference>
<dbReference type="GO" id="GO:0036424">
    <property type="term" value="F:L-phosphoserine phosphatase activity"/>
    <property type="evidence" value="ECO:0007669"/>
    <property type="project" value="TreeGrafter"/>
</dbReference>
<accession>A0A432YPE0</accession>
<dbReference type="InterPro" id="IPR036412">
    <property type="entry name" value="HAD-like_sf"/>
</dbReference>
<organism evidence="1 2">
    <name type="scientific">Idiomarina piscisalsi</name>
    <dbReference type="NCBI Taxonomy" id="1096243"/>
    <lineage>
        <taxon>Bacteria</taxon>
        <taxon>Pseudomonadati</taxon>
        <taxon>Pseudomonadota</taxon>
        <taxon>Gammaproteobacteria</taxon>
        <taxon>Alteromonadales</taxon>
        <taxon>Idiomarinaceae</taxon>
        <taxon>Idiomarina</taxon>
    </lineage>
</organism>
<name>A0A432YPE0_9GAMM</name>
<protein>
    <submittedName>
        <fullName evidence="1">HAD-IB family hydrolase</fullName>
    </submittedName>
</protein>
<gene>
    <name evidence="1" type="ORF">CWI73_10120</name>
</gene>
<dbReference type="InterPro" id="IPR050582">
    <property type="entry name" value="HAD-like_SerB"/>
</dbReference>
<dbReference type="GO" id="GO:0000287">
    <property type="term" value="F:magnesium ion binding"/>
    <property type="evidence" value="ECO:0007669"/>
    <property type="project" value="TreeGrafter"/>
</dbReference>
<evidence type="ECO:0000313" key="2">
    <source>
        <dbReference type="Proteomes" id="UP000288361"/>
    </source>
</evidence>
<dbReference type="CDD" id="cd02612">
    <property type="entry name" value="HAD_PGPPase"/>
    <property type="match status" value="1"/>
</dbReference>
<dbReference type="NCBIfam" id="TIGR01490">
    <property type="entry name" value="HAD-SF-IB-hyp1"/>
    <property type="match status" value="1"/>
</dbReference>
<dbReference type="InterPro" id="IPR006385">
    <property type="entry name" value="HAD_hydro_SerB1"/>
</dbReference>
<dbReference type="PANTHER" id="PTHR43344:SF14">
    <property type="entry name" value="HAD-IB FAMILY HYDROLASE"/>
    <property type="match status" value="1"/>
</dbReference>
<sequence length="197" mass="22490">MDIALFDFDGTITNCDTFTPFVKAAIPRKRMRVGKILLTPFIIAHKYSLLSSSYIRQKVVRVGFKNLPVLDIAELGHKHAESFIPNVLRPEAIERLNWHKARGDRILIVSASLAVYLGPWCEKMGFELCGVNLEEREGLLTGHYLDGDCTGRKKVERIRALINLDEFEHIYAYGDTAEDIEMLDLADSKFFNWEKVS</sequence>
<proteinExistence type="predicted"/>